<feature type="transmembrane region" description="Helical" evidence="6">
    <location>
        <begin position="154"/>
        <end position="180"/>
    </location>
</feature>
<keyword evidence="8" id="KW-1185">Reference proteome</keyword>
<evidence type="ECO:0000256" key="5">
    <source>
        <dbReference type="ARBA" id="ARBA00023136"/>
    </source>
</evidence>
<evidence type="ECO:0000256" key="2">
    <source>
        <dbReference type="ARBA" id="ARBA00022475"/>
    </source>
</evidence>
<evidence type="ECO:0000313" key="7">
    <source>
        <dbReference type="EMBL" id="PPK88521.1"/>
    </source>
</evidence>
<comment type="subcellular location">
    <subcellularLocation>
        <location evidence="1">Cell membrane</location>
        <topology evidence="1">Multi-pass membrane protein</topology>
    </subcellularLocation>
</comment>
<feature type="transmembrane region" description="Helical" evidence="6">
    <location>
        <begin position="192"/>
        <end position="212"/>
    </location>
</feature>
<accession>A0A2S6IAJ1</accession>
<dbReference type="EMBL" id="PTJC01000005">
    <property type="protein sequence ID" value="PPK88521.1"/>
    <property type="molecule type" value="Genomic_DNA"/>
</dbReference>
<feature type="transmembrane region" description="Helical" evidence="6">
    <location>
        <begin position="329"/>
        <end position="350"/>
    </location>
</feature>
<proteinExistence type="predicted"/>
<comment type="caution">
    <text evidence="7">The sequence shown here is derived from an EMBL/GenBank/DDBJ whole genome shotgun (WGS) entry which is preliminary data.</text>
</comment>
<feature type="transmembrane region" description="Helical" evidence="6">
    <location>
        <begin position="279"/>
        <end position="299"/>
    </location>
</feature>
<feature type="transmembrane region" description="Helical" evidence="6">
    <location>
        <begin position="55"/>
        <end position="75"/>
    </location>
</feature>
<organism evidence="7 8">
    <name type="scientific">Neolewinella xylanilytica</name>
    <dbReference type="NCBI Taxonomy" id="1514080"/>
    <lineage>
        <taxon>Bacteria</taxon>
        <taxon>Pseudomonadati</taxon>
        <taxon>Bacteroidota</taxon>
        <taxon>Saprospiria</taxon>
        <taxon>Saprospirales</taxon>
        <taxon>Lewinellaceae</taxon>
        <taxon>Neolewinella</taxon>
    </lineage>
</organism>
<evidence type="ECO:0000256" key="3">
    <source>
        <dbReference type="ARBA" id="ARBA00022692"/>
    </source>
</evidence>
<feature type="transmembrane region" description="Helical" evidence="6">
    <location>
        <begin position="472"/>
        <end position="489"/>
    </location>
</feature>
<feature type="transmembrane region" description="Helical" evidence="6">
    <location>
        <begin position="95"/>
        <end position="111"/>
    </location>
</feature>
<feature type="transmembrane region" description="Helical" evidence="6">
    <location>
        <begin position="416"/>
        <end position="436"/>
    </location>
</feature>
<evidence type="ECO:0000256" key="4">
    <source>
        <dbReference type="ARBA" id="ARBA00022989"/>
    </source>
</evidence>
<keyword evidence="4 6" id="KW-1133">Transmembrane helix</keyword>
<feature type="transmembrane region" description="Helical" evidence="6">
    <location>
        <begin position="448"/>
        <end position="466"/>
    </location>
</feature>
<evidence type="ECO:0000313" key="8">
    <source>
        <dbReference type="Proteomes" id="UP000237662"/>
    </source>
</evidence>
<feature type="transmembrane region" description="Helical" evidence="6">
    <location>
        <begin position="247"/>
        <end position="267"/>
    </location>
</feature>
<feature type="transmembrane region" description="Helical" evidence="6">
    <location>
        <begin position="19"/>
        <end position="40"/>
    </location>
</feature>
<dbReference type="GO" id="GO:0005886">
    <property type="term" value="C:plasma membrane"/>
    <property type="evidence" value="ECO:0007669"/>
    <property type="project" value="UniProtKB-SubCell"/>
</dbReference>
<dbReference type="PANTHER" id="PTHR30250:SF11">
    <property type="entry name" value="O-ANTIGEN TRANSPORTER-RELATED"/>
    <property type="match status" value="1"/>
</dbReference>
<keyword evidence="5 6" id="KW-0472">Membrane</keyword>
<evidence type="ECO:0000256" key="6">
    <source>
        <dbReference type="SAM" id="Phobius"/>
    </source>
</evidence>
<dbReference type="InterPro" id="IPR050833">
    <property type="entry name" value="Poly_Biosynth_Transport"/>
</dbReference>
<feature type="transmembrane region" description="Helical" evidence="6">
    <location>
        <begin position="362"/>
        <end position="383"/>
    </location>
</feature>
<keyword evidence="3 6" id="KW-0812">Transmembrane</keyword>
<dbReference type="AlphaFoldDB" id="A0A2S6IAJ1"/>
<dbReference type="Proteomes" id="UP000237662">
    <property type="component" value="Unassembled WGS sequence"/>
</dbReference>
<gene>
    <name evidence="7" type="ORF">CLV84_1489</name>
</gene>
<keyword evidence="2" id="KW-1003">Cell membrane</keyword>
<name>A0A2S6IAJ1_9BACT</name>
<dbReference type="PANTHER" id="PTHR30250">
    <property type="entry name" value="PST FAMILY PREDICTED COLANIC ACID TRANSPORTER"/>
    <property type="match status" value="1"/>
</dbReference>
<evidence type="ECO:0000256" key="1">
    <source>
        <dbReference type="ARBA" id="ARBA00004651"/>
    </source>
</evidence>
<reference evidence="7 8" key="1">
    <citation type="submission" date="2018-02" db="EMBL/GenBank/DDBJ databases">
        <title>Genomic Encyclopedia of Archaeal and Bacterial Type Strains, Phase II (KMG-II): from individual species to whole genera.</title>
        <authorList>
            <person name="Goeker M."/>
        </authorList>
    </citation>
    <scope>NUCLEOTIDE SEQUENCE [LARGE SCALE GENOMIC DNA]</scope>
    <source>
        <strain evidence="7 8">DSM 29526</strain>
    </source>
</reference>
<sequence>MNCVLPCSVSLKKLSGETLVYGLSSILGRLLTFVLVTPFITRVLSEGEVGEVGNLMFWTAFLIALLVFRMDTAVFRFASRGDYDPREVFRQSQRVVMLMTGLIIGPLLLFSDGVAELLDAPRATVYVRLVLLTVAFDALSAVPLARLRLQQRSWFFVGVNLGNVVINIALIYYLLAYLPASAPERFIGSFKVGYYLIAIAVAAGLRYLVLLLDGLFGSGSRAEPEPDVLDRIPEPTPPPGAPPLGRLFSYSLPLTVVSIAGIANSLVGPTLLSGQPVGAGYFTAALRMAVFLNLFITAYQYAAEPFFFRQSGRDLETADRTIYADAMRAYGIVGTLASVGILLGLPWLQFFIGADVRPGLEVLPILLAANFLFGIYSNLSIAYKLTDQTLLGGLIAVAGSLFAVVGPLPFIARYGIYAPAVGMLACFLLMCVLAYFVSRKYFPVRYPFGRILLYVVLAIAVCLLGALSEAMWWRILLMLVAVGGIGLLERRWLVRTFGRGAAGAT</sequence>
<feature type="transmembrane region" description="Helical" evidence="6">
    <location>
        <begin position="123"/>
        <end position="142"/>
    </location>
</feature>
<protein>
    <submittedName>
        <fullName evidence="7">O-antigen/teichoic acid export membrane protein</fullName>
    </submittedName>
</protein>
<feature type="transmembrane region" description="Helical" evidence="6">
    <location>
        <begin position="390"/>
        <end position="410"/>
    </location>
</feature>